<dbReference type="SMART" id="SM00829">
    <property type="entry name" value="PKS_ER"/>
    <property type="match status" value="1"/>
</dbReference>
<dbReference type="SUPFAM" id="SSF51735">
    <property type="entry name" value="NAD(P)-binding Rossmann-fold domains"/>
    <property type="match status" value="2"/>
</dbReference>
<organism evidence="10 11">
    <name type="scientific">Actinoalloteichus caeruleus DSM 43889</name>
    <dbReference type="NCBI Taxonomy" id="1120930"/>
    <lineage>
        <taxon>Bacteria</taxon>
        <taxon>Bacillati</taxon>
        <taxon>Actinomycetota</taxon>
        <taxon>Actinomycetes</taxon>
        <taxon>Pseudonocardiales</taxon>
        <taxon>Pseudonocardiaceae</taxon>
        <taxon>Actinoalloteichus</taxon>
        <taxon>Actinoalloteichus cyanogriseus</taxon>
    </lineage>
</organism>
<dbReference type="Gene3D" id="3.10.129.110">
    <property type="entry name" value="Polyketide synthase dehydratase"/>
    <property type="match status" value="1"/>
</dbReference>
<dbReference type="Gene3D" id="3.40.366.10">
    <property type="entry name" value="Malonyl-Coenzyme A Acyl Carrier Protein, domain 2"/>
    <property type="match status" value="1"/>
</dbReference>
<dbReference type="InterPro" id="IPR036291">
    <property type="entry name" value="NAD(P)-bd_dom_sf"/>
</dbReference>
<comment type="caution">
    <text evidence="10">The sequence shown here is derived from an EMBL/GenBank/DDBJ whole genome shotgun (WGS) entry which is preliminary data.</text>
</comment>
<dbReference type="Pfam" id="PF00698">
    <property type="entry name" value="Acyl_transf_1"/>
    <property type="match status" value="1"/>
</dbReference>
<dbReference type="InterPro" id="IPR016039">
    <property type="entry name" value="Thiolase-like"/>
</dbReference>
<feature type="domain" description="Ketosynthase family 3 (KS3)" evidence="8">
    <location>
        <begin position="33"/>
        <end position="458"/>
    </location>
</feature>
<keyword evidence="11" id="KW-1185">Reference proteome</keyword>
<evidence type="ECO:0000256" key="4">
    <source>
        <dbReference type="ARBA" id="ARBA00023268"/>
    </source>
</evidence>
<dbReference type="SUPFAM" id="SSF55048">
    <property type="entry name" value="Probable ACP-binding domain of malonyl-CoA ACP transacylase"/>
    <property type="match status" value="1"/>
</dbReference>
<sequence>MVEQDRMLHLLKQVTSELHETRNRLKRIEDRSTEPIAIVGMGCRYPGGVVDPDTLWDLVDTGRDATSDFPTDRGWDLANLFDDDPAAVGRCYTRRGGFLTGAADFDREFFGISPREALAMDPQQRILLETAWETFEHAGIDPTGLKGSDAGVFVGIPAAEYNHRSSPRDDVEGYLLTGNGCSVASGRLAYTFGFEGPVVSVDTACSSSLVALHHAVRSLRAGECSMALTGGVTVLSVPTIYVEFARQRGLSPDGRCKSFSDDADGTAWSEGAGMVLVERLSDALRNGHRVHGVIRGTSINSDGASNGLTAPNGPSQQRVIRSALASAGLSTGDVDVVEAHGTGTALGDPIEAQALIATYGQGRTPDRPLLLGSIKSNIGHSMAAAGVAGVIKMVQAMRHGRVPRTLHVSEPSSHVDWSGGTVALASDPTAWPDTGRPRRSAVSSFGISGTNAHVVLEQGPPVEPAPAAPETSPAPLVVTARSEEALRAQAGRLAAHLTAHPELPLGTVARSLATTRARLDFRAVVLAEDHAGALAGLDALTRDQPDPRVRTGTAVPPRLAVLFGGQGTQRAGMGRELHARFPAYRDAFDEVCAALDPEVGFSVRDAVLGADQDLLDDTGHAQPALFAVQTALYRLLASWGVRPDIVGGHSIGEVTAAHVAGVWDLPAACRVVAARAGLMRRLPPGGAMAALAATPSTVDALLVEGVEVAAVNGPTSVVVSGDADAVEQVVAAATGRGVKATRLRVSHAFHSARMDPVLAEFTRVLETLEFREPQLVGLSNVTGGTADRWTEPAYWAEHVRSTVRFADNLAKLGDLGATAVVEVGADSTLAGMAGLVLDETVPVVSTLRRDGDEPAHVLTALGALFCAGTPVGWDTVLGRGEVVGLPTYPFQRERFWLSGSDQSADPRGLGVAAADHPVLGAVVDLPGDGGVVLTGRLASGTHGWLADHPVRGRVVVTVGALLEAAVRAGDEAGHDTVAEFQVAEPLAVPDAADVHLRVTLVPDGDAASALSVHGRVEGTTPWTELATGRLTSGGAATVPSPPETGDVEELSVSEGGALRRLRRSEDLALADLDLPADHARDARHFDLHPALLDTALAAARTAGLLGADTVTATWAGLRLHAVGAAEVRAVLHRLGTGELDVLLADGAGQPVLTGRVTAFREATVATPEGTTAAEEDPLYRVEWTSASPTATEDTGSWHVLDEFAPADALAAVDGEPDTLVWPAFPPADDEPRSVRAATHATLAVLQTFLAEERWSGARLVVVTRGGAATHPAHHAPVTATAAAVGGMVRSAQSEDPGRILLVDLPPGSGVPLDEVRSAVAVGEPQTAVRDAAVWVPRLQPSPAATVAPPPEGTWRLAADGRGSVDGVAPEATEPVEDLPEGAIRVSVRASGVNFRDVMTVLGMYPGEPLPLGLEAAGVVTEVGRGVDGFAVGDRVMGLCEGGFASEVVVDHRMWSRFPGSWSFAEAATVPVTFLTAWYGLRDLGRLVEGESVLVHSAAGGVGMAAVQLAREWGAVVYGTCGPVKRGFVEALGVARSGWRPRGTPGSRSGSGGWTWC</sequence>
<proteinExistence type="predicted"/>
<evidence type="ECO:0000313" key="10">
    <source>
        <dbReference type="EMBL" id="MCP2330917.1"/>
    </source>
</evidence>
<keyword evidence="4" id="KW-0511">Multifunctional enzyme</keyword>
<evidence type="ECO:0000256" key="1">
    <source>
        <dbReference type="ARBA" id="ARBA00022450"/>
    </source>
</evidence>
<keyword evidence="3 10" id="KW-0808">Transferase</keyword>
<evidence type="ECO:0000259" key="9">
    <source>
        <dbReference type="PROSITE" id="PS52019"/>
    </source>
</evidence>
<evidence type="ECO:0000256" key="2">
    <source>
        <dbReference type="ARBA" id="ARBA00022553"/>
    </source>
</evidence>
<evidence type="ECO:0000256" key="5">
    <source>
        <dbReference type="ARBA" id="ARBA00023315"/>
    </source>
</evidence>
<evidence type="ECO:0000256" key="3">
    <source>
        <dbReference type="ARBA" id="ARBA00022679"/>
    </source>
</evidence>
<dbReference type="Pfam" id="PF21089">
    <property type="entry name" value="PKS_DH_N"/>
    <property type="match status" value="1"/>
</dbReference>
<feature type="active site" description="Proton acceptor; for dehydratase activity" evidence="6">
    <location>
        <position position="948"/>
    </location>
</feature>
<dbReference type="Pfam" id="PF16197">
    <property type="entry name" value="KAsynt_C_assoc"/>
    <property type="match status" value="1"/>
</dbReference>
<dbReference type="InterPro" id="IPR014043">
    <property type="entry name" value="Acyl_transferase_dom"/>
</dbReference>
<dbReference type="Proteomes" id="UP000791080">
    <property type="component" value="Unassembled WGS sequence"/>
</dbReference>
<dbReference type="Pfam" id="PF02801">
    <property type="entry name" value="Ketoacyl-synt_C"/>
    <property type="match status" value="1"/>
</dbReference>
<protein>
    <submittedName>
        <fullName evidence="10">Acyl transferase domain-containing protein</fullName>
    </submittedName>
</protein>
<dbReference type="InterPro" id="IPR049552">
    <property type="entry name" value="PKS_DH_N"/>
</dbReference>
<dbReference type="InterPro" id="IPR049900">
    <property type="entry name" value="PKS_mFAS_DH"/>
</dbReference>
<accession>A0ABT1JEJ5</accession>
<dbReference type="Pfam" id="PF08240">
    <property type="entry name" value="ADH_N"/>
    <property type="match status" value="1"/>
</dbReference>
<reference evidence="10 11" key="1">
    <citation type="submission" date="2013-07" db="EMBL/GenBank/DDBJ databases">
        <authorList>
            <consortium name="DOE Joint Genome Institute"/>
            <person name="Reeve W."/>
            <person name="Huntemann M."/>
            <person name="Han J."/>
            <person name="Chen A."/>
            <person name="Kyrpides N."/>
            <person name="Mavromatis K."/>
            <person name="Markowitz V."/>
            <person name="Palaniappan K."/>
            <person name="Ivanova N."/>
            <person name="Schaumberg A."/>
            <person name="Pati A."/>
            <person name="Liolios K."/>
            <person name="Nordberg H.P."/>
            <person name="Cantor M.N."/>
            <person name="Hua S.X."/>
            <person name="Woyke T."/>
        </authorList>
    </citation>
    <scope>NUCLEOTIDE SEQUENCE [LARGE SCALE GENOMIC DNA]</scope>
    <source>
        <strain evidence="10 11">DSM 43889</strain>
    </source>
</reference>
<dbReference type="InterPro" id="IPR016035">
    <property type="entry name" value="Acyl_Trfase/lysoPLipase"/>
</dbReference>
<dbReference type="PROSITE" id="PS01162">
    <property type="entry name" value="QOR_ZETA_CRYSTAL"/>
    <property type="match status" value="1"/>
</dbReference>
<dbReference type="SMART" id="SM00827">
    <property type="entry name" value="PKS_AT"/>
    <property type="match status" value="1"/>
</dbReference>
<dbReference type="SUPFAM" id="SSF50129">
    <property type="entry name" value="GroES-like"/>
    <property type="match status" value="1"/>
</dbReference>
<dbReference type="PROSITE" id="PS52004">
    <property type="entry name" value="KS3_2"/>
    <property type="match status" value="1"/>
</dbReference>
<name>A0ABT1JEJ5_ACTCY</name>
<dbReference type="SMART" id="SM00825">
    <property type="entry name" value="PKS_KS"/>
    <property type="match status" value="1"/>
</dbReference>
<dbReference type="Pfam" id="PF00109">
    <property type="entry name" value="ketoacyl-synt"/>
    <property type="match status" value="1"/>
</dbReference>
<evidence type="ECO:0000256" key="7">
    <source>
        <dbReference type="SAM" id="MobiDB-lite"/>
    </source>
</evidence>
<dbReference type="InterPro" id="IPR013154">
    <property type="entry name" value="ADH-like_N"/>
</dbReference>
<dbReference type="InterPro" id="IPR020807">
    <property type="entry name" value="PKS_DH"/>
</dbReference>
<keyword evidence="2" id="KW-0597">Phosphoprotein</keyword>
<dbReference type="PROSITE" id="PS52019">
    <property type="entry name" value="PKS_MFAS_DH"/>
    <property type="match status" value="1"/>
</dbReference>
<reference evidence="10 11" key="2">
    <citation type="submission" date="2022-06" db="EMBL/GenBank/DDBJ databases">
        <title>Genomic Encyclopedia of Type Strains, Phase I: the one thousand microbial genomes (KMG-I) project.</title>
        <authorList>
            <person name="Kyrpides N."/>
        </authorList>
    </citation>
    <scope>NUCLEOTIDE SEQUENCE [LARGE SCALE GENOMIC DNA]</scope>
    <source>
        <strain evidence="10 11">DSM 43889</strain>
    </source>
</reference>
<dbReference type="InterPro" id="IPR014030">
    <property type="entry name" value="Ketoacyl_synth_N"/>
</dbReference>
<dbReference type="Gene3D" id="3.40.47.10">
    <property type="match status" value="1"/>
</dbReference>
<dbReference type="InterPro" id="IPR042104">
    <property type="entry name" value="PKS_dehydratase_sf"/>
</dbReference>
<evidence type="ECO:0000259" key="8">
    <source>
        <dbReference type="PROSITE" id="PS52004"/>
    </source>
</evidence>
<dbReference type="PROSITE" id="PS00606">
    <property type="entry name" value="KS3_1"/>
    <property type="match status" value="1"/>
</dbReference>
<dbReference type="Gene3D" id="3.30.70.3290">
    <property type="match status" value="1"/>
</dbReference>
<dbReference type="InterPro" id="IPR020843">
    <property type="entry name" value="ER"/>
</dbReference>
<dbReference type="PANTHER" id="PTHR43775:SF51">
    <property type="entry name" value="INACTIVE PHENOLPHTHIOCEROL SYNTHESIS POLYKETIDE SYNTHASE TYPE I PKS1-RELATED"/>
    <property type="match status" value="1"/>
</dbReference>
<dbReference type="SMART" id="SM00826">
    <property type="entry name" value="PKS_DH"/>
    <property type="match status" value="1"/>
</dbReference>
<feature type="region of interest" description="Disordered" evidence="7">
    <location>
        <begin position="1028"/>
        <end position="1052"/>
    </location>
</feature>
<dbReference type="EMBL" id="AUBJ02000001">
    <property type="protein sequence ID" value="MCP2330917.1"/>
    <property type="molecule type" value="Genomic_DNA"/>
</dbReference>
<feature type="active site" description="Proton donor; for dehydratase activity" evidence="6">
    <location>
        <position position="1093"/>
    </location>
</feature>
<gene>
    <name evidence="10" type="ORF">G443_001187</name>
</gene>
<feature type="region of interest" description="C-terminal hotdog fold" evidence="6">
    <location>
        <begin position="1047"/>
        <end position="1168"/>
    </location>
</feature>
<dbReference type="InterPro" id="IPR020841">
    <property type="entry name" value="PKS_Beta-ketoAc_synthase_dom"/>
</dbReference>
<dbReference type="SUPFAM" id="SSF52151">
    <property type="entry name" value="FabD/lysophospholipase-like"/>
    <property type="match status" value="1"/>
</dbReference>
<dbReference type="InterPro" id="IPR002364">
    <property type="entry name" value="Quin_OxRdtase/zeta-crystal_CS"/>
</dbReference>
<feature type="region of interest" description="N-terminal hotdog fold" evidence="6">
    <location>
        <begin position="916"/>
        <end position="1037"/>
    </location>
</feature>
<dbReference type="InterPro" id="IPR032821">
    <property type="entry name" value="PKS_assoc"/>
</dbReference>
<dbReference type="InterPro" id="IPR016036">
    <property type="entry name" value="Malonyl_transacylase_ACP-bd"/>
</dbReference>
<keyword evidence="5" id="KW-0012">Acyltransferase</keyword>
<dbReference type="InterPro" id="IPR014031">
    <property type="entry name" value="Ketoacyl_synth_C"/>
</dbReference>
<evidence type="ECO:0000256" key="6">
    <source>
        <dbReference type="PROSITE-ProRule" id="PRU01363"/>
    </source>
</evidence>
<dbReference type="InterPro" id="IPR018201">
    <property type="entry name" value="Ketoacyl_synth_AS"/>
</dbReference>
<dbReference type="CDD" id="cd00833">
    <property type="entry name" value="PKS"/>
    <property type="match status" value="1"/>
</dbReference>
<keyword evidence="1" id="KW-0596">Phosphopantetheine</keyword>
<dbReference type="SUPFAM" id="SSF53901">
    <property type="entry name" value="Thiolase-like"/>
    <property type="match status" value="1"/>
</dbReference>
<dbReference type="PANTHER" id="PTHR43775">
    <property type="entry name" value="FATTY ACID SYNTHASE"/>
    <property type="match status" value="1"/>
</dbReference>
<dbReference type="Gene3D" id="3.90.180.10">
    <property type="entry name" value="Medium-chain alcohol dehydrogenases, catalytic domain"/>
    <property type="match status" value="1"/>
</dbReference>
<dbReference type="CDD" id="cd05195">
    <property type="entry name" value="enoyl_red"/>
    <property type="match status" value="1"/>
</dbReference>
<evidence type="ECO:0000313" key="11">
    <source>
        <dbReference type="Proteomes" id="UP000791080"/>
    </source>
</evidence>
<dbReference type="Gene3D" id="3.40.50.11460">
    <property type="match status" value="1"/>
</dbReference>
<dbReference type="InterPro" id="IPR011032">
    <property type="entry name" value="GroES-like_sf"/>
</dbReference>
<feature type="domain" description="PKS/mFAS DH" evidence="9">
    <location>
        <begin position="916"/>
        <end position="1168"/>
    </location>
</feature>
<dbReference type="InterPro" id="IPR001227">
    <property type="entry name" value="Ac_transferase_dom_sf"/>
</dbReference>
<dbReference type="InterPro" id="IPR050091">
    <property type="entry name" value="PKS_NRPS_Biosynth_Enz"/>
</dbReference>
<dbReference type="GO" id="GO:0016740">
    <property type="term" value="F:transferase activity"/>
    <property type="evidence" value="ECO:0007669"/>
    <property type="project" value="UniProtKB-KW"/>
</dbReference>